<dbReference type="EMBL" id="LVWA01000012">
    <property type="protein sequence ID" value="OKL38543.1"/>
    <property type="molecule type" value="Genomic_DNA"/>
</dbReference>
<comment type="caution">
    <text evidence="1">The sequence shown here is derived from an EMBL/GenBank/DDBJ whole genome shotgun (WGS) entry which is preliminary data.</text>
</comment>
<gene>
    <name evidence="1" type="ORF">A3841_05140</name>
</gene>
<evidence type="ECO:0000313" key="1">
    <source>
        <dbReference type="EMBL" id="OKL38543.1"/>
    </source>
</evidence>
<protein>
    <recommendedName>
        <fullName evidence="3">Tetratricopeptide repeat protein</fullName>
    </recommendedName>
</protein>
<dbReference type="RefSeq" id="WP_073854436.1">
    <property type="nucleotide sequence ID" value="NZ_LVWA01000012.1"/>
</dbReference>
<organism evidence="1 2">
    <name type="scientific">Pontibacter flavimaris</name>
    <dbReference type="NCBI Taxonomy" id="1797110"/>
    <lineage>
        <taxon>Bacteria</taxon>
        <taxon>Pseudomonadati</taxon>
        <taxon>Bacteroidota</taxon>
        <taxon>Cytophagia</taxon>
        <taxon>Cytophagales</taxon>
        <taxon>Hymenobacteraceae</taxon>
        <taxon>Pontibacter</taxon>
    </lineage>
</organism>
<dbReference type="SUPFAM" id="SSF48452">
    <property type="entry name" value="TPR-like"/>
    <property type="match status" value="1"/>
</dbReference>
<dbReference type="Proteomes" id="UP000186551">
    <property type="component" value="Unassembled WGS sequence"/>
</dbReference>
<dbReference type="OrthoDB" id="714416at2"/>
<dbReference type="AlphaFoldDB" id="A0A1Q5P8L3"/>
<accession>A0A1Q5P8L3</accession>
<sequence>MSNPSPDPVFQLIKSLTRSEKRHFRLFTKRQGATQGLKFLQLFDALDGLEQYDDEKILEQVASIKKVQLPNLKANLYRQLLASLRIYHTGQNLDIQLQEQLGYARVLYNKGLYQQCLKMLDKVKTAATQAQLQHVALTAIDFEKQIESQYITRSLSGRADQLSNESIELALHVSQAHVLSNLALRLYGLYLQAGHAKTQEDADHFSAFFRENLPVVDLNAASFMEKLYYYQAHVWYNYLVQDFKSCYRYAQKWVDLFEESPEMKYSQPSLYIKGLHNLLAALFNLQYFTRFEQVLQEMERFANDPNRRDTPNTEVLLFLYIYTNKINLYFMRGAFSEGVHLVPELLRNLEQHEQQLDPHRRLIFYFKIASLYFGSGDNETAIKYLNKIINYTDTNLREDIQCFARILRLIAYYEEGDDYALELQVRSVYRFLGKMNDQQQMQVEIFRFLRNLGRVTPQELRPAFVTLKEKLTSIAENPAERRPFLYLDIISWLESKIEGIPVQEVIKRKFQQLK</sequence>
<dbReference type="InterPro" id="IPR011990">
    <property type="entry name" value="TPR-like_helical_dom_sf"/>
</dbReference>
<dbReference type="STRING" id="1797110.A3841_05140"/>
<name>A0A1Q5P8L3_9BACT</name>
<proteinExistence type="predicted"/>
<keyword evidence="2" id="KW-1185">Reference proteome</keyword>
<evidence type="ECO:0000313" key="2">
    <source>
        <dbReference type="Proteomes" id="UP000186551"/>
    </source>
</evidence>
<reference evidence="1 2" key="1">
    <citation type="submission" date="2016-03" db="EMBL/GenBank/DDBJ databases">
        <title>Genome sequence of Pontibacter sp. nov., of the family cytophagaceae, isolated from marine sediment of the Yellow Sea, China.</title>
        <authorList>
            <person name="Zhang G."/>
            <person name="Zhang R."/>
        </authorList>
    </citation>
    <scope>NUCLEOTIDE SEQUENCE [LARGE SCALE GENOMIC DNA]</scope>
    <source>
        <strain evidence="1 2">S10-8</strain>
    </source>
</reference>
<evidence type="ECO:0008006" key="3">
    <source>
        <dbReference type="Google" id="ProtNLM"/>
    </source>
</evidence>